<dbReference type="InterPro" id="IPR043502">
    <property type="entry name" value="DNA/RNA_pol_sf"/>
</dbReference>
<dbReference type="AlphaFoldDB" id="A0AAF0U1J7"/>
<name>A0AAF0U1J7_SOLVR</name>
<keyword evidence="2" id="KW-1185">Reference proteome</keyword>
<reference evidence="1" key="1">
    <citation type="submission" date="2023-08" db="EMBL/GenBank/DDBJ databases">
        <title>A de novo genome assembly of Solanum verrucosum Schlechtendal, a Mexican diploid species geographically isolated from the other diploid A-genome species in potato relatives.</title>
        <authorList>
            <person name="Hosaka K."/>
        </authorList>
    </citation>
    <scope>NUCLEOTIDE SEQUENCE</scope>
    <source>
        <tissue evidence="1">Young leaves</tissue>
    </source>
</reference>
<dbReference type="Proteomes" id="UP001234989">
    <property type="component" value="Chromosome 7"/>
</dbReference>
<dbReference type="EMBL" id="CP133618">
    <property type="protein sequence ID" value="WMV37559.1"/>
    <property type="molecule type" value="Genomic_DNA"/>
</dbReference>
<dbReference type="SUPFAM" id="SSF56672">
    <property type="entry name" value="DNA/RNA polymerases"/>
    <property type="match status" value="1"/>
</dbReference>
<evidence type="ECO:0000313" key="2">
    <source>
        <dbReference type="Proteomes" id="UP001234989"/>
    </source>
</evidence>
<organism evidence="1 2">
    <name type="scientific">Solanum verrucosum</name>
    <dbReference type="NCBI Taxonomy" id="315347"/>
    <lineage>
        <taxon>Eukaryota</taxon>
        <taxon>Viridiplantae</taxon>
        <taxon>Streptophyta</taxon>
        <taxon>Embryophyta</taxon>
        <taxon>Tracheophyta</taxon>
        <taxon>Spermatophyta</taxon>
        <taxon>Magnoliopsida</taxon>
        <taxon>eudicotyledons</taxon>
        <taxon>Gunneridae</taxon>
        <taxon>Pentapetalae</taxon>
        <taxon>asterids</taxon>
        <taxon>lamiids</taxon>
        <taxon>Solanales</taxon>
        <taxon>Solanaceae</taxon>
        <taxon>Solanoideae</taxon>
        <taxon>Solaneae</taxon>
        <taxon>Solanum</taxon>
    </lineage>
</organism>
<protein>
    <submittedName>
        <fullName evidence="1">Uncharacterized protein</fullName>
    </submittedName>
</protein>
<evidence type="ECO:0000313" key="1">
    <source>
        <dbReference type="EMBL" id="WMV37559.1"/>
    </source>
</evidence>
<gene>
    <name evidence="1" type="ORF">MTR67_030944</name>
</gene>
<proteinExistence type="predicted"/>
<accession>A0AAF0U1J7</accession>
<sequence length="312" mass="35684">MLASMIQALVDLIDSRGVVADILETKILLVYGILICFNLSSMVPMKGVAARDNAPEPVGRALTRVRARVDLETKFMPHSIMDRLRDLLTRLEYGSMLVLEYVTHFHELSKHATMILTTKKEIIWRFVREVGMVINLKGRQLGTFRRPVQASHQIQVRVDQIVFHLYLKVIEFALSMAMLDTMLDIDPSIDFYRLPVDNDLRLMPNSIIVVSLKVSTPVGDSLIVDQALRDQRLYVKFSKCEFFLEFRAFLGNVVFKYVIMVDPTKIESILRLADYYGFIKGFSFIAAQLTSWLCSDAVEPCYRICIKATYGV</sequence>